<dbReference type="AlphaFoldDB" id="A0A8C5MYN9"/>
<accession>A0A8C5MYN9</accession>
<dbReference type="Pfam" id="PF00078">
    <property type="entry name" value="RVT_1"/>
    <property type="match status" value="1"/>
</dbReference>
<feature type="domain" description="Reverse transcriptase" evidence="1">
    <location>
        <begin position="73"/>
        <end position="347"/>
    </location>
</feature>
<dbReference type="PROSITE" id="PS50878">
    <property type="entry name" value="RT_POL"/>
    <property type="match status" value="1"/>
</dbReference>
<sequence>MQRVRDYLSNWRGPALSQACLDSLEEEVTEAEVLSVIRGMKPHKSPGPDGFSASYYKSFSAKLLPHLTKLYNALLGGSPVAPDFLRSDVILIPKDGKDPALPQSHRPISLLNVDYKIFTKLLADRLGGFLPSLVHPDQVGFIPSRQAFENTRRAVVLMEWALASRTPSLLLSLDAEKAFDRVEWTYMFELLEQWGFPPRFRAALGTLYAAPLTRILTPGANPETFSIGNGTRQGCPLSPLLFALSLEPLLANFRASPTIRGLGVGGEEFLVSAYADDVLLTIADPLHSVPSLLTAIDSFSDISGYKVNYDKTRAMPLGLSREEIAELRGLTDFQFSFDSLKYLGVFLTSDPGRLHGANYDTMFASLFKDLDRWNDFSISWVGRVACVKMNMLPRLLYLFQALPTRVDVSSLAHLQQHIAKFVWQHKRQRVARRVLHRPRDRGGLGIPNLLYYYYAAQLTQFVMFHAPSGTHRWVDLESHLAAPDTPNLYFWLPKAHRPILRSTCSATINSLRIWDLLRIKHSLSSDESALSPIFRNRSFQPGLNQKPFATLEGLGLQRLHHLYHKGSPLTFQDIQNRGRVRPSDFFRYLQISDFARSPEVKKAATNPLTFFENMCFTYVHPRSLISSLYLTLISGSPEWGPLTYTNRWERDVGEELPGGDWEDIWDNVAHCSINVAHQEQAYKMLFRWYTSPSQMSHMGRGLTDLCWRNCGLKGSFYHMWWTCPSIQPFWSQIHAMTQEVLGHPVDRDPWSFLLHRSQEAMLPPENKLLHRIALAARRAVAQQWTAPSLPSLEKGTN</sequence>
<dbReference type="InterPro" id="IPR043502">
    <property type="entry name" value="DNA/RNA_pol_sf"/>
</dbReference>
<reference evidence="2" key="2">
    <citation type="submission" date="2025-09" db="UniProtKB">
        <authorList>
            <consortium name="Ensembl"/>
        </authorList>
    </citation>
    <scope>IDENTIFICATION</scope>
</reference>
<dbReference type="SUPFAM" id="SSF56672">
    <property type="entry name" value="DNA/RNA polymerases"/>
    <property type="match status" value="1"/>
</dbReference>
<dbReference type="Proteomes" id="UP000694569">
    <property type="component" value="Unplaced"/>
</dbReference>
<dbReference type="GeneTree" id="ENSGT00940000165023"/>
<dbReference type="PANTHER" id="PTHR31635:SF196">
    <property type="entry name" value="REVERSE TRANSCRIPTASE DOMAIN-CONTAINING PROTEIN-RELATED"/>
    <property type="match status" value="1"/>
</dbReference>
<protein>
    <recommendedName>
        <fullName evidence="1">Reverse transcriptase domain-containing protein</fullName>
    </recommendedName>
</protein>
<evidence type="ECO:0000313" key="2">
    <source>
        <dbReference type="Ensembl" id="ENSLLEP00000020993.1"/>
    </source>
</evidence>
<reference evidence="2" key="1">
    <citation type="submission" date="2025-08" db="UniProtKB">
        <authorList>
            <consortium name="Ensembl"/>
        </authorList>
    </citation>
    <scope>IDENTIFICATION</scope>
</reference>
<name>A0A8C5MYN9_9ANUR</name>
<evidence type="ECO:0000313" key="3">
    <source>
        <dbReference type="Proteomes" id="UP000694569"/>
    </source>
</evidence>
<proteinExistence type="predicted"/>
<keyword evidence="3" id="KW-1185">Reference proteome</keyword>
<evidence type="ECO:0000259" key="1">
    <source>
        <dbReference type="PROSITE" id="PS50878"/>
    </source>
</evidence>
<organism evidence="2 3">
    <name type="scientific">Leptobrachium leishanense</name>
    <name type="common">Leishan spiny toad</name>
    <dbReference type="NCBI Taxonomy" id="445787"/>
    <lineage>
        <taxon>Eukaryota</taxon>
        <taxon>Metazoa</taxon>
        <taxon>Chordata</taxon>
        <taxon>Craniata</taxon>
        <taxon>Vertebrata</taxon>
        <taxon>Euteleostomi</taxon>
        <taxon>Amphibia</taxon>
        <taxon>Batrachia</taxon>
        <taxon>Anura</taxon>
        <taxon>Pelobatoidea</taxon>
        <taxon>Megophryidae</taxon>
        <taxon>Leptobrachium</taxon>
    </lineage>
</organism>
<dbReference type="Ensembl" id="ENSLLET00000021808.1">
    <property type="protein sequence ID" value="ENSLLEP00000020993.1"/>
    <property type="gene ID" value="ENSLLEG00000013305.1"/>
</dbReference>
<dbReference type="InterPro" id="IPR000477">
    <property type="entry name" value="RT_dom"/>
</dbReference>
<dbReference type="OrthoDB" id="1743918at2759"/>
<dbReference type="CDD" id="cd01650">
    <property type="entry name" value="RT_nLTR_like"/>
    <property type="match status" value="1"/>
</dbReference>
<dbReference type="PANTHER" id="PTHR31635">
    <property type="entry name" value="REVERSE TRANSCRIPTASE DOMAIN-CONTAINING PROTEIN-RELATED"/>
    <property type="match status" value="1"/>
</dbReference>